<dbReference type="EMBL" id="HBHQ01000468">
    <property type="protein sequence ID" value="CAD9808470.1"/>
    <property type="molecule type" value="Transcribed_RNA"/>
</dbReference>
<organism evidence="2">
    <name type="scientific">Attheya septentrionalis</name>
    <dbReference type="NCBI Taxonomy" id="420275"/>
    <lineage>
        <taxon>Eukaryota</taxon>
        <taxon>Sar</taxon>
        <taxon>Stramenopiles</taxon>
        <taxon>Ochrophyta</taxon>
        <taxon>Bacillariophyta</taxon>
        <taxon>Coscinodiscophyceae</taxon>
        <taxon>Chaetocerotophycidae</taxon>
        <taxon>Chaetocerotales</taxon>
        <taxon>Attheyaceae</taxon>
        <taxon>Attheya</taxon>
    </lineage>
</organism>
<reference evidence="2" key="1">
    <citation type="submission" date="2021-01" db="EMBL/GenBank/DDBJ databases">
        <authorList>
            <person name="Corre E."/>
            <person name="Pelletier E."/>
            <person name="Niang G."/>
            <person name="Scheremetjew M."/>
            <person name="Finn R."/>
            <person name="Kale V."/>
            <person name="Holt S."/>
            <person name="Cochrane G."/>
            <person name="Meng A."/>
            <person name="Brown T."/>
            <person name="Cohen L."/>
        </authorList>
    </citation>
    <scope>NUCLEOTIDE SEQUENCE</scope>
    <source>
        <strain evidence="2">CCMP2084</strain>
    </source>
</reference>
<keyword evidence="1" id="KW-0732">Signal</keyword>
<evidence type="ECO:0000313" key="2">
    <source>
        <dbReference type="EMBL" id="CAD9808470.1"/>
    </source>
</evidence>
<gene>
    <name evidence="2" type="ORF">ASEP1449_LOCUS292</name>
</gene>
<feature type="chain" id="PRO_5030740533" evidence="1">
    <location>
        <begin position="17"/>
        <end position="329"/>
    </location>
</feature>
<dbReference type="AlphaFoldDB" id="A0A7S2XHW2"/>
<evidence type="ECO:0000256" key="1">
    <source>
        <dbReference type="SAM" id="SignalP"/>
    </source>
</evidence>
<feature type="signal peptide" evidence="1">
    <location>
        <begin position="1"/>
        <end position="16"/>
    </location>
</feature>
<sequence>MPSILSCLSHVLVALSMPVAHHSFQVVTDQTRCTGTSIAAWSRHGTRASFWSAASSTSSLSAGLWDAPEGASLLNRGSFLDNTARAVQAAYWSQFADDTHLYTGAKPRRQEQKKQLLASTDDKVALAVEAGADSQSQKQTIRQKPFAPTEALLPALRVRIMLDSLAKNLATVESTKNDVDDRMSVLKQMDATLGDTTLMGKAIRASFNTYTANLRFSESYVVTAPEAERRRYIRQNDGLPDVKAVITADLDLRDLRRNELLTLVDDLRAEVRYQLRLFSEASNNDSSSGSMDEVQRLVDDTQRVCNEWFDFIDPKDIKDAMVELQNRSS</sequence>
<accession>A0A7S2XHW2</accession>
<proteinExistence type="predicted"/>
<name>A0A7S2XHW2_9STRA</name>
<protein>
    <submittedName>
        <fullName evidence="2">Uncharacterized protein</fullName>
    </submittedName>
</protein>